<feature type="compositionally biased region" description="Basic and acidic residues" evidence="1">
    <location>
        <begin position="89"/>
        <end position="99"/>
    </location>
</feature>
<feature type="region of interest" description="Disordered" evidence="1">
    <location>
        <begin position="724"/>
        <end position="768"/>
    </location>
</feature>
<accession>A0AAD4FI61</accession>
<feature type="compositionally biased region" description="Acidic residues" evidence="1">
    <location>
        <begin position="571"/>
        <end position="585"/>
    </location>
</feature>
<feature type="region of interest" description="Disordered" evidence="1">
    <location>
        <begin position="780"/>
        <end position="815"/>
    </location>
</feature>
<gene>
    <name evidence="2" type="ORF">G6011_06019</name>
</gene>
<feature type="compositionally biased region" description="Acidic residues" evidence="1">
    <location>
        <begin position="67"/>
        <end position="81"/>
    </location>
</feature>
<feature type="compositionally biased region" description="Polar residues" evidence="1">
    <location>
        <begin position="780"/>
        <end position="797"/>
    </location>
</feature>
<feature type="compositionally biased region" description="Polar residues" evidence="1">
    <location>
        <begin position="388"/>
        <end position="408"/>
    </location>
</feature>
<feature type="compositionally biased region" description="Low complexity" evidence="1">
    <location>
        <begin position="749"/>
        <end position="761"/>
    </location>
</feature>
<feature type="compositionally biased region" description="Acidic residues" evidence="1">
    <location>
        <begin position="456"/>
        <end position="469"/>
    </location>
</feature>
<dbReference type="EMBL" id="JAANER010000005">
    <property type="protein sequence ID" value="KAG9189151.1"/>
    <property type="molecule type" value="Genomic_DNA"/>
</dbReference>
<feature type="compositionally biased region" description="Polar residues" evidence="1">
    <location>
        <begin position="605"/>
        <end position="623"/>
    </location>
</feature>
<feature type="region of interest" description="Disordered" evidence="1">
    <location>
        <begin position="347"/>
        <end position="707"/>
    </location>
</feature>
<name>A0AAD4FI61_9PLEO</name>
<feature type="compositionally biased region" description="Low complexity" evidence="1">
    <location>
        <begin position="801"/>
        <end position="812"/>
    </location>
</feature>
<feature type="region of interest" description="Disordered" evidence="1">
    <location>
        <begin position="23"/>
        <end position="213"/>
    </location>
</feature>
<feature type="compositionally biased region" description="Polar residues" evidence="1">
    <location>
        <begin position="415"/>
        <end position="425"/>
    </location>
</feature>
<evidence type="ECO:0000256" key="1">
    <source>
        <dbReference type="SAM" id="MobiDB-lite"/>
    </source>
</evidence>
<evidence type="ECO:0000313" key="2">
    <source>
        <dbReference type="EMBL" id="KAG9189151.1"/>
    </source>
</evidence>
<proteinExistence type="predicted"/>
<sequence length="880" mass="97731">MTPRTRSSNRDADYKVYYSKKVPQQVHFPHKRKIVRRPSSPVRDDGKRQMIFLPEKMKRRSTPVVADSDDDSDQDTAEGLEEGGVPIELKMEEKDEQHSTKKTKGKGKRRSSDVMPQDSNEDEGPVEPTSKRRRTAVSPKNHRRSKRVTTDANDENHAAGIRTNRERTIRRQSTMTQLVDGRKPLPEANEPNFKPVKQTSRLSWGRGKSENDRKQRTLTQMIPGMRPQEIMSDEDVDEALSDNEAEQRDSQTYGDAVAQRLAQQGLHRVEVNGFKKRNAADDDVEDVQRDLEDNEIKKEFIAGSQDTPDVVLQSVEDEVHKDCEDSYKPTQFIKAPVKGTTRVIRCGNQPQSTETGEAFYQPQRQVRTRKARFSLLSTPEKRRIREIPSSQSPADSPLSTQVSPQKLQRSPLKMCSSNPILSSETPSKRKQVTFNMPSKTPIPPPTLRKFESTIQDSEDEDEGLIEEDLLAGKRRKDEDAQPLFSRPEAAFGKPVGADTQAILDRIDQACANGNEEDDMDESGSSQESNNLPTLRGHNGPSPELGEPHKSSNGRSSSHSIESVTVKQEPGYDNDEDDNEDEDEDATILPIAPSNVPNEVKPIASDATTSTEGDLPLQTEQLRSTPPVIEGYTQYTCPFTPMVINDDSSDEENYTPPNPTPPRSSRRQLPPPPSTSIQQSADLDSEAIQVPCSPDHETQGSHSSKAEQQLQNEWLSYSQYVHTCPPHSSSTRVAPDAFSYNATPRPPRETQTTAPHAHQQQPSTYHPSQATTVDEITQRTHTAPRNKSTQYFGSTHTTPHCIPSSQPAPLSSPSKPPPLFIPSSFPSPEKAWGGSSQLLDGGVGITQATGVGSGWGKSSQWASLEDFSIPAMPPGVDVEDE</sequence>
<protein>
    <submittedName>
        <fullName evidence="2">Uncharacterized protein</fullName>
    </submittedName>
</protein>
<feature type="compositionally biased region" description="Low complexity" evidence="1">
    <location>
        <begin position="550"/>
        <end position="562"/>
    </location>
</feature>
<organism evidence="2 3">
    <name type="scientific">Alternaria panax</name>
    <dbReference type="NCBI Taxonomy" id="48097"/>
    <lineage>
        <taxon>Eukaryota</taxon>
        <taxon>Fungi</taxon>
        <taxon>Dikarya</taxon>
        <taxon>Ascomycota</taxon>
        <taxon>Pezizomycotina</taxon>
        <taxon>Dothideomycetes</taxon>
        <taxon>Pleosporomycetidae</taxon>
        <taxon>Pleosporales</taxon>
        <taxon>Pleosporineae</taxon>
        <taxon>Pleosporaceae</taxon>
        <taxon>Alternaria</taxon>
        <taxon>Alternaria sect. Panax</taxon>
    </lineage>
</organism>
<feature type="compositionally biased region" description="Basic residues" evidence="1">
    <location>
        <begin position="100"/>
        <end position="109"/>
    </location>
</feature>
<keyword evidence="3" id="KW-1185">Reference proteome</keyword>
<comment type="caution">
    <text evidence="2">The sequence shown here is derived from an EMBL/GenBank/DDBJ whole genome shotgun (WGS) entry which is preliminary data.</text>
</comment>
<evidence type="ECO:0000313" key="3">
    <source>
        <dbReference type="Proteomes" id="UP001199106"/>
    </source>
</evidence>
<feature type="compositionally biased region" description="Polar residues" evidence="1">
    <location>
        <begin position="522"/>
        <end position="532"/>
    </location>
</feature>
<feature type="compositionally biased region" description="Basic residues" evidence="1">
    <location>
        <begin position="131"/>
        <end position="147"/>
    </location>
</feature>
<reference evidence="2" key="1">
    <citation type="submission" date="2021-07" db="EMBL/GenBank/DDBJ databases">
        <title>Genome Resource of American Ginseng Black Spot Pathogen Alternaria panax.</title>
        <authorList>
            <person name="Qiu C."/>
            <person name="Wang W."/>
            <person name="Liu Z."/>
        </authorList>
    </citation>
    <scope>NUCLEOTIDE SEQUENCE</scope>
    <source>
        <strain evidence="2">BNCC115425</strain>
    </source>
</reference>
<dbReference type="AlphaFoldDB" id="A0AAD4FI61"/>
<dbReference type="Proteomes" id="UP001199106">
    <property type="component" value="Unassembled WGS sequence"/>
</dbReference>